<dbReference type="Pfam" id="PF03972">
    <property type="entry name" value="MmgE_PrpD_N"/>
    <property type="match status" value="1"/>
</dbReference>
<evidence type="ECO:0000256" key="6">
    <source>
        <dbReference type="ARBA" id="ARBA00022532"/>
    </source>
</evidence>
<dbReference type="GO" id="GO:0006099">
    <property type="term" value="P:tricarboxylic acid cycle"/>
    <property type="evidence" value="ECO:0007669"/>
    <property type="project" value="UniProtKB-KW"/>
</dbReference>
<dbReference type="InterPro" id="IPR005656">
    <property type="entry name" value="MmgE_PrpD"/>
</dbReference>
<evidence type="ECO:0000259" key="8">
    <source>
        <dbReference type="Pfam" id="PF03972"/>
    </source>
</evidence>
<keyword evidence="6" id="KW-0816">Tricarboxylic acid cycle</keyword>
<evidence type="ECO:0000256" key="4">
    <source>
        <dbReference type="ARBA" id="ARBA00013124"/>
    </source>
</evidence>
<dbReference type="EC" id="4.2.1.79" evidence="4"/>
<evidence type="ECO:0000313" key="12">
    <source>
        <dbReference type="EMBL" id="CRF44550.1"/>
    </source>
</evidence>
<protein>
    <recommendedName>
        <fullName evidence="5">2-methylcitrate dehydratase</fullName>
        <ecNumber evidence="4">4.2.1.79</ecNumber>
    </recommendedName>
</protein>
<evidence type="ECO:0000313" key="15">
    <source>
        <dbReference type="Proteomes" id="UP000045175"/>
    </source>
</evidence>
<keyword evidence="7 11" id="KW-0456">Lyase</keyword>
<dbReference type="PANTHER" id="PTHR16943">
    <property type="entry name" value="2-METHYLCITRATE DEHYDRATASE-RELATED"/>
    <property type="match status" value="1"/>
</dbReference>
<evidence type="ECO:0000313" key="14">
    <source>
        <dbReference type="Proteomes" id="UP000041394"/>
    </source>
</evidence>
<dbReference type="InterPro" id="IPR045336">
    <property type="entry name" value="MmgE_PrpD_N"/>
</dbReference>
<dbReference type="STRING" id="1578720.HAL011_10490"/>
<evidence type="ECO:0000256" key="7">
    <source>
        <dbReference type="ARBA" id="ARBA00023239"/>
    </source>
</evidence>
<reference evidence="13" key="3">
    <citation type="submission" date="2014-12" db="EMBL/GenBank/DDBJ databases">
        <authorList>
            <person name="Smet A."/>
        </authorList>
    </citation>
    <scope>NUCLEOTIDE SEQUENCE [LARGE SCALE GENOMIC DNA]</scope>
</reference>
<evidence type="ECO:0000256" key="5">
    <source>
        <dbReference type="ARBA" id="ARBA00017240"/>
    </source>
</evidence>
<evidence type="ECO:0000256" key="3">
    <source>
        <dbReference type="ARBA" id="ARBA00006174"/>
    </source>
</evidence>
<name>A0A0K2XCP0_9HELI</name>
<dbReference type="PANTHER" id="PTHR16943:SF8">
    <property type="entry name" value="2-METHYLCITRATE DEHYDRATASE"/>
    <property type="match status" value="1"/>
</dbReference>
<dbReference type="InterPro" id="IPR042188">
    <property type="entry name" value="MmgE/PrpD_sf_2"/>
</dbReference>
<accession>A0A0K2XCP0</accession>
<comment type="catalytic activity">
    <reaction evidence="1">
        <text>(2S,3S)-2-methylcitrate = 2-methyl-cis-aconitate + H2O</text>
        <dbReference type="Rhea" id="RHEA:17725"/>
        <dbReference type="ChEBI" id="CHEBI:15377"/>
        <dbReference type="ChEBI" id="CHEBI:57872"/>
        <dbReference type="ChEBI" id="CHEBI:58853"/>
        <dbReference type="EC" id="4.2.1.79"/>
    </reaction>
</comment>
<dbReference type="Proteomes" id="UP000045175">
    <property type="component" value="Unassembled WGS sequence"/>
</dbReference>
<evidence type="ECO:0000313" key="13">
    <source>
        <dbReference type="Proteomes" id="UP000038622"/>
    </source>
</evidence>
<dbReference type="NCBIfam" id="TIGR02330">
    <property type="entry name" value="prpD"/>
    <property type="match status" value="1"/>
</dbReference>
<dbReference type="SUPFAM" id="SSF103378">
    <property type="entry name" value="2-methylcitrate dehydratase PrpD"/>
    <property type="match status" value="1"/>
</dbReference>
<dbReference type="AlphaFoldDB" id="A0A0K2XCP0"/>
<reference evidence="14 15" key="2">
    <citation type="submission" date="2014-12" db="EMBL/GenBank/DDBJ databases">
        <authorList>
            <person name="Jaenicke S."/>
        </authorList>
    </citation>
    <scope>NUCLEOTIDE SEQUENCE [LARGE SCALE GENOMIC DNA]</scope>
</reference>
<dbReference type="Proteomes" id="UP000038622">
    <property type="component" value="Unassembled WGS sequence"/>
</dbReference>
<dbReference type="InterPro" id="IPR042183">
    <property type="entry name" value="MmgE/PrpD_sf_1"/>
</dbReference>
<dbReference type="EMBL" id="CDML01000036">
    <property type="protein sequence ID" value="CRF41258.1"/>
    <property type="molecule type" value="Genomic_DNA"/>
</dbReference>
<evidence type="ECO:0000256" key="1">
    <source>
        <dbReference type="ARBA" id="ARBA00000096"/>
    </source>
</evidence>
<dbReference type="RefSeq" id="WP_053941877.1">
    <property type="nucleotide sequence ID" value="NZ_CDMH01000062.1"/>
</dbReference>
<dbReference type="Gene3D" id="3.30.1330.120">
    <property type="entry name" value="2-methylcitrate dehydratase PrpD"/>
    <property type="match status" value="1"/>
</dbReference>
<comment type="pathway">
    <text evidence="2">Organic acid metabolism; propanoate degradation.</text>
</comment>
<evidence type="ECO:0000313" key="10">
    <source>
        <dbReference type="EMBL" id="CRF41258.1"/>
    </source>
</evidence>
<proteinExistence type="inferred from homology"/>
<comment type="similarity">
    <text evidence="3">Belongs to the PrpD family.</text>
</comment>
<sequence>MHSTDADTLLQNLADYIAQETSFSQQALQSARLSLIDSLACALMALKDPECTKLLGPSVPGADFRKLGAKVLGTAYQLEPVSAAFNVSCMVRWLDFNDTWLAKEWCHPSDNLGAIWALGDYVSRVRLAQNKTPFKVKDILNAMIKAYEVQGGLALCFSLKDNGLDHTLLVRLASAGVGAWMLGGEKGEILSALSHAFIDGGSLRLFRHAPFDGTRQAWAAADASSRGVRLALMALKGEAACVKALSAPTWGFEAVCTQESLKITRPLSSYVVENVLYKISYPVLLAIQTAVECALILHKEVSKKTKEVDQILWITQELTKQALEPKKAQESLLYPVLYALLYGHLDTHSCVQANKTDSRLNKWATCVKVQTSPTYTKEATEPSKRATANALQVFFKDGTSTQKIEVKYPLGHRFRREEGLKALMQKCQNALKEVYPLKKVTQIELLLSDQERLEDMDFSCFCDLLAFV</sequence>
<dbReference type="EMBL" id="CDMN01000045">
    <property type="protein sequence ID" value="CRF44550.1"/>
    <property type="molecule type" value="Genomic_DNA"/>
</dbReference>
<dbReference type="InterPro" id="IPR045337">
    <property type="entry name" value="MmgE_PrpD_C"/>
</dbReference>
<feature type="domain" description="MmgE/PrpD C-terminal" evidence="9">
    <location>
        <begin position="281"/>
        <end position="443"/>
    </location>
</feature>
<evidence type="ECO:0000256" key="2">
    <source>
        <dbReference type="ARBA" id="ARBA00005026"/>
    </source>
</evidence>
<dbReference type="GO" id="GO:0051537">
    <property type="term" value="F:2 iron, 2 sulfur cluster binding"/>
    <property type="evidence" value="ECO:0007669"/>
    <property type="project" value="InterPro"/>
</dbReference>
<dbReference type="InterPro" id="IPR012705">
    <property type="entry name" value="2Me_IsoCit_deHydtase_PrpD"/>
</dbReference>
<evidence type="ECO:0000259" key="9">
    <source>
        <dbReference type="Pfam" id="PF19305"/>
    </source>
</evidence>
<dbReference type="GO" id="GO:0047547">
    <property type="term" value="F:2-methylcitrate dehydratase activity"/>
    <property type="evidence" value="ECO:0007669"/>
    <property type="project" value="UniProtKB-EC"/>
</dbReference>
<dbReference type="Gene3D" id="1.10.4100.10">
    <property type="entry name" value="2-methylcitrate dehydratase PrpD"/>
    <property type="match status" value="1"/>
</dbReference>
<dbReference type="EMBL" id="CDMH01000062">
    <property type="protein sequence ID" value="CRF43313.1"/>
    <property type="molecule type" value="Genomic_DNA"/>
</dbReference>
<organism evidence="11 15">
    <name type="scientific">Helicobacter ailurogastricus</name>
    <dbReference type="NCBI Taxonomy" id="1578720"/>
    <lineage>
        <taxon>Bacteria</taxon>
        <taxon>Pseudomonadati</taxon>
        <taxon>Campylobacterota</taxon>
        <taxon>Epsilonproteobacteria</taxon>
        <taxon>Campylobacterales</taxon>
        <taxon>Helicobacteraceae</taxon>
        <taxon>Helicobacter</taxon>
    </lineage>
</organism>
<dbReference type="OrthoDB" id="9797528at2"/>
<dbReference type="InterPro" id="IPR036148">
    <property type="entry name" value="MmgE/PrpD_sf"/>
</dbReference>
<dbReference type="Pfam" id="PF19305">
    <property type="entry name" value="MmgE_PrpD_C"/>
    <property type="match status" value="1"/>
</dbReference>
<feature type="domain" description="MmgE/PrpD N-terminal" evidence="8">
    <location>
        <begin position="12"/>
        <end position="259"/>
    </location>
</feature>
<evidence type="ECO:0000313" key="11">
    <source>
        <dbReference type="EMBL" id="CRF43313.1"/>
    </source>
</evidence>
<dbReference type="GO" id="GO:0019679">
    <property type="term" value="P:propionate metabolic process, methylcitrate cycle"/>
    <property type="evidence" value="ECO:0007669"/>
    <property type="project" value="InterPro"/>
</dbReference>
<dbReference type="Proteomes" id="UP000041394">
    <property type="component" value="Unassembled WGS sequence"/>
</dbReference>
<gene>
    <name evidence="10" type="ORF">HAL011_10490</name>
    <name evidence="11" type="ORF">HAL013_15430</name>
    <name evidence="12" type="ORF">HAL09_11410</name>
</gene>
<reference evidence="11" key="1">
    <citation type="submission" date="2014-12" db="EMBL/GenBank/DDBJ databases">
        <title>Whole genome sequences of four Staphylococcus schleiferi canine isolates.</title>
        <authorList>
            <person name="Misic A.M."/>
            <person name="Cain C."/>
            <person name="Morris D.O."/>
            <person name="Rankin S."/>
            <person name="Beiting D."/>
        </authorList>
    </citation>
    <scope>NUCLEOTIDE SEQUENCE</scope>
    <source>
        <strain evidence="10">ASB11</strain>
        <strain evidence="11">ASB13</strain>
        <strain evidence="12">ASB9</strain>
    </source>
</reference>
<dbReference type="UniPathway" id="UPA00946"/>
<keyword evidence="13" id="KW-1185">Reference proteome</keyword>